<dbReference type="PROSITE" id="PS50173">
    <property type="entry name" value="UMUC"/>
    <property type="match status" value="1"/>
</dbReference>
<evidence type="ECO:0000313" key="3">
    <source>
        <dbReference type="Proteomes" id="UP000006035"/>
    </source>
</evidence>
<dbReference type="InterPro" id="IPR001126">
    <property type="entry name" value="UmuC"/>
</dbReference>
<organism evidence="2 3">
    <name type="scientific">Limosilactobacillus oris F0423</name>
    <dbReference type="NCBI Taxonomy" id="944562"/>
    <lineage>
        <taxon>Bacteria</taxon>
        <taxon>Bacillati</taxon>
        <taxon>Bacillota</taxon>
        <taxon>Bacilli</taxon>
        <taxon>Lactobacillales</taxon>
        <taxon>Lactobacillaceae</taxon>
        <taxon>Limosilactobacillus</taxon>
    </lineage>
</organism>
<gene>
    <name evidence="2" type="ORF">HMPREF9102_2138</name>
</gene>
<evidence type="ECO:0000259" key="1">
    <source>
        <dbReference type="PROSITE" id="PS50173"/>
    </source>
</evidence>
<keyword evidence="3" id="KW-1185">Reference proteome</keyword>
<sequence length="168" mass="18758">MMKMFFDDEPHGVFFLIDNKSFYASCEAVARGLNPLKAPLVVLSEAENTNGGLILAMSVEELLKVNCAKAVDVLSIGQYGFNLVKIPSSWLHMGVGLSFLHDTSPLVNKIGRTIDQFLLLAISRIIDIVYYGYSMIRFTTGDMTGLLGIIRLVMFSNDYQKKEMISYD</sequence>
<dbReference type="Proteomes" id="UP000006035">
    <property type="component" value="Unassembled WGS sequence"/>
</dbReference>
<feature type="domain" description="UmuC" evidence="1">
    <location>
        <begin position="14"/>
        <end position="58"/>
    </location>
</feature>
<evidence type="ECO:0000313" key="2">
    <source>
        <dbReference type="EMBL" id="EGS36310.1"/>
    </source>
</evidence>
<dbReference type="EMBL" id="AFTL01000018">
    <property type="protein sequence ID" value="EGS36310.1"/>
    <property type="molecule type" value="Genomic_DNA"/>
</dbReference>
<accession>A0ABN0D3D0</accession>
<protein>
    <recommendedName>
        <fullName evidence="1">UmuC domain-containing protein</fullName>
    </recommendedName>
</protein>
<name>A0ABN0D3D0_9LACO</name>
<comment type="caution">
    <text evidence="2">The sequence shown here is derived from an EMBL/GenBank/DDBJ whole genome shotgun (WGS) entry which is preliminary data.</text>
</comment>
<proteinExistence type="predicted"/>
<reference evidence="2 3" key="1">
    <citation type="submission" date="2011-05" db="EMBL/GenBank/DDBJ databases">
        <authorList>
            <person name="Durkin A.S."/>
            <person name="Kim M."/>
            <person name="Radune D."/>
            <person name="Hostetler J."/>
            <person name="Torralba M."/>
            <person name="Gillis M."/>
            <person name="Methe B."/>
            <person name="Sutton G."/>
            <person name="Nelson K.E."/>
        </authorList>
    </citation>
    <scope>NUCLEOTIDE SEQUENCE [LARGE SCALE GENOMIC DNA]</scope>
    <source>
        <strain evidence="2 3">F0423</strain>
    </source>
</reference>